<name>A0A850PGX9_9PROT</name>
<organism evidence="3 4">
    <name type="scientific">Ameyamaea chiangmaiensis</name>
    <dbReference type="NCBI Taxonomy" id="442969"/>
    <lineage>
        <taxon>Bacteria</taxon>
        <taxon>Pseudomonadati</taxon>
        <taxon>Pseudomonadota</taxon>
        <taxon>Alphaproteobacteria</taxon>
        <taxon>Acetobacterales</taxon>
        <taxon>Acetobacteraceae</taxon>
        <taxon>Ameyamaea</taxon>
    </lineage>
</organism>
<sequence>MTLRCPLTRAGLALGLLTALAGVTGCASPPLQLYTLGYGGADVSVPTTPDQRPLVYVARVALPDYLDTQDMVTRDGLALNRSPSGRWAARLSEQATALIASVLRERTPALAITDQHPLLPPSARLEVVIEKLDMTADGAATLAASWTLIPSDTGAPLTRNRTVITRPTTGTGDAALAAQTRTLLTDLAQQIVLPATI</sequence>
<keyword evidence="4" id="KW-1185">Reference proteome</keyword>
<reference evidence="3 4" key="1">
    <citation type="submission" date="2020-06" db="EMBL/GenBank/DDBJ databases">
        <title>Description of novel acetic acid bacteria.</title>
        <authorList>
            <person name="Sombolestani A."/>
        </authorList>
    </citation>
    <scope>NUCLEOTIDE SEQUENCE [LARGE SCALE GENOMIC DNA]</scope>
    <source>
        <strain evidence="3 4">LMG 27010</strain>
    </source>
</reference>
<evidence type="ECO:0000256" key="1">
    <source>
        <dbReference type="SAM" id="SignalP"/>
    </source>
</evidence>
<evidence type="ECO:0000259" key="2">
    <source>
        <dbReference type="Pfam" id="PF03886"/>
    </source>
</evidence>
<proteinExistence type="predicted"/>
<comment type="caution">
    <text evidence="3">The sequence shown here is derived from an EMBL/GenBank/DDBJ whole genome shotgun (WGS) entry which is preliminary data.</text>
</comment>
<protein>
    <submittedName>
        <fullName evidence="3">Membrane integrity-associated transporter subunit PqiC</fullName>
    </submittedName>
</protein>
<dbReference type="RefSeq" id="WP_176614550.1">
    <property type="nucleotide sequence ID" value="NZ_JABXXR010000163.1"/>
</dbReference>
<dbReference type="Gene3D" id="3.40.50.10610">
    <property type="entry name" value="ABC-type transport auxiliary lipoprotein component"/>
    <property type="match status" value="1"/>
</dbReference>
<feature type="domain" description="ABC-type transport auxiliary lipoprotein component" evidence="2">
    <location>
        <begin position="34"/>
        <end position="192"/>
    </location>
</feature>
<evidence type="ECO:0000313" key="3">
    <source>
        <dbReference type="EMBL" id="NVN41670.1"/>
    </source>
</evidence>
<dbReference type="Proteomes" id="UP000585665">
    <property type="component" value="Unassembled WGS sequence"/>
</dbReference>
<evidence type="ECO:0000313" key="4">
    <source>
        <dbReference type="Proteomes" id="UP000585665"/>
    </source>
</evidence>
<dbReference type="AlphaFoldDB" id="A0A850PGX9"/>
<gene>
    <name evidence="3" type="ORF">HUK82_14005</name>
</gene>
<dbReference type="Pfam" id="PF03886">
    <property type="entry name" value="ABC_trans_aux"/>
    <property type="match status" value="1"/>
</dbReference>
<feature type="chain" id="PRO_5032646976" evidence="1">
    <location>
        <begin position="22"/>
        <end position="197"/>
    </location>
</feature>
<dbReference type="PROSITE" id="PS51257">
    <property type="entry name" value="PROKAR_LIPOPROTEIN"/>
    <property type="match status" value="1"/>
</dbReference>
<keyword evidence="1" id="KW-0732">Signal</keyword>
<dbReference type="InterPro" id="IPR005586">
    <property type="entry name" value="ABC_trans_aux"/>
</dbReference>
<accession>A0A850PGX9</accession>
<feature type="signal peptide" evidence="1">
    <location>
        <begin position="1"/>
        <end position="21"/>
    </location>
</feature>
<dbReference type="SUPFAM" id="SSF159594">
    <property type="entry name" value="XCC0632-like"/>
    <property type="match status" value="1"/>
</dbReference>
<dbReference type="EMBL" id="JABXXR010000163">
    <property type="protein sequence ID" value="NVN41670.1"/>
    <property type="molecule type" value="Genomic_DNA"/>
</dbReference>